<reference evidence="2 3" key="1">
    <citation type="journal article" date="2022" name="Mar. Drugs">
        <title>Bioassay-Guided Fractionation Leads to the Detection of Cholic Acid Generated by the Rare Thalassomonas sp.</title>
        <authorList>
            <person name="Pheiffer F."/>
            <person name="Schneider Y.K."/>
            <person name="Hansen E.H."/>
            <person name="Andersen J.H."/>
            <person name="Isaksson J."/>
            <person name="Busche T."/>
            <person name="R C."/>
            <person name="Kalinowski J."/>
            <person name="Zyl L.V."/>
            <person name="Trindade M."/>
        </authorList>
    </citation>
    <scope>NUCLEOTIDE SEQUENCE [LARGE SCALE GENOMIC DNA]</scope>
    <source>
        <strain evidence="2 3">A5K-61T</strain>
    </source>
</reference>
<dbReference type="InterPro" id="IPR001638">
    <property type="entry name" value="Solute-binding_3/MltF_N"/>
</dbReference>
<dbReference type="NCBIfam" id="TIGR02285">
    <property type="entry name" value="TIGR02285 family protein"/>
    <property type="match status" value="1"/>
</dbReference>
<sequence length="282" mass="32195">MSAHFSFALIIYIALALISFASSAQKVTWLTFDFPPYYIVEGPDKDKGRDELIIELIARQLPDYQFEKTRMPSSRVIEAVSKSSNRYCILSIYNTPTRQKQITFTDNFSTLGLAPAIIMSADLKVATSVRNTGVISLAYLLQREYRLGMPSGRSYSVPLDKIITSEQFQQQIHVRYGTDHLQNLFKMMLSGRIHMILGYPDELMYLADELQVREQVMLMKLSEAEAMSKGYIGCSKNDWGEAVIRDLDKAMATVHQQGSYKKILKYWLAEDVSELVDAYLHE</sequence>
<dbReference type="SUPFAM" id="SSF53850">
    <property type="entry name" value="Periplasmic binding protein-like II"/>
    <property type="match status" value="1"/>
</dbReference>
<dbReference type="Proteomes" id="UP001215231">
    <property type="component" value="Chromosome"/>
</dbReference>
<organism evidence="2 3">
    <name type="scientific">Thalassomonas haliotis</name>
    <dbReference type="NCBI Taxonomy" id="485448"/>
    <lineage>
        <taxon>Bacteria</taxon>
        <taxon>Pseudomonadati</taxon>
        <taxon>Pseudomonadota</taxon>
        <taxon>Gammaproteobacteria</taxon>
        <taxon>Alteromonadales</taxon>
        <taxon>Colwelliaceae</taxon>
        <taxon>Thalassomonas</taxon>
    </lineage>
</organism>
<keyword evidence="3" id="KW-1185">Reference proteome</keyword>
<gene>
    <name evidence="2" type="ORF">H3N35_08800</name>
</gene>
<feature type="domain" description="Solute-binding protein family 3/N-terminal" evidence="1">
    <location>
        <begin position="33"/>
        <end position="269"/>
    </location>
</feature>
<dbReference type="RefSeq" id="WP_274053899.1">
    <property type="nucleotide sequence ID" value="NZ_CP059693.1"/>
</dbReference>
<name>A0ABY7VIW3_9GAMM</name>
<dbReference type="Pfam" id="PF00497">
    <property type="entry name" value="SBP_bac_3"/>
    <property type="match status" value="1"/>
</dbReference>
<evidence type="ECO:0000313" key="2">
    <source>
        <dbReference type="EMBL" id="WDE13516.1"/>
    </source>
</evidence>
<evidence type="ECO:0000313" key="3">
    <source>
        <dbReference type="Proteomes" id="UP001215231"/>
    </source>
</evidence>
<dbReference type="InterPro" id="IPR011972">
    <property type="entry name" value="CHP02285"/>
</dbReference>
<proteinExistence type="predicted"/>
<dbReference type="Gene3D" id="3.40.190.10">
    <property type="entry name" value="Periplasmic binding protein-like II"/>
    <property type="match status" value="2"/>
</dbReference>
<dbReference type="EMBL" id="CP059693">
    <property type="protein sequence ID" value="WDE13516.1"/>
    <property type="molecule type" value="Genomic_DNA"/>
</dbReference>
<accession>A0ABY7VIW3</accession>
<protein>
    <submittedName>
        <fullName evidence="2">TIGR02285 family protein</fullName>
    </submittedName>
</protein>
<evidence type="ECO:0000259" key="1">
    <source>
        <dbReference type="Pfam" id="PF00497"/>
    </source>
</evidence>